<dbReference type="SMART" id="SM00342">
    <property type="entry name" value="HTH_ARAC"/>
    <property type="match status" value="1"/>
</dbReference>
<dbReference type="Gene3D" id="1.10.10.60">
    <property type="entry name" value="Homeodomain-like"/>
    <property type="match status" value="2"/>
</dbReference>
<dbReference type="PROSITE" id="PS01124">
    <property type="entry name" value="HTH_ARAC_FAMILY_2"/>
    <property type="match status" value="1"/>
</dbReference>
<dbReference type="PROSITE" id="PS00041">
    <property type="entry name" value="HTH_ARAC_FAMILY_1"/>
    <property type="match status" value="1"/>
</dbReference>
<gene>
    <name evidence="5" type="ORF">NDI38_23665</name>
</gene>
<dbReference type="RefSeq" id="WP_190449216.1">
    <property type="nucleotide sequence ID" value="NZ_JAMPLM010000034.1"/>
</dbReference>
<evidence type="ECO:0000313" key="5">
    <source>
        <dbReference type="EMBL" id="MEP1061432.1"/>
    </source>
</evidence>
<evidence type="ECO:0000256" key="3">
    <source>
        <dbReference type="ARBA" id="ARBA00023163"/>
    </source>
</evidence>
<dbReference type="Proteomes" id="UP001476950">
    <property type="component" value="Unassembled WGS sequence"/>
</dbReference>
<evidence type="ECO:0000256" key="1">
    <source>
        <dbReference type="ARBA" id="ARBA00023015"/>
    </source>
</evidence>
<keyword evidence="6" id="KW-1185">Reference proteome</keyword>
<feature type="domain" description="HTH araC/xylS-type" evidence="4">
    <location>
        <begin position="180"/>
        <end position="278"/>
    </location>
</feature>
<dbReference type="PRINTS" id="PR00032">
    <property type="entry name" value="HTHARAC"/>
</dbReference>
<dbReference type="InterPro" id="IPR018060">
    <property type="entry name" value="HTH_AraC"/>
</dbReference>
<name>A0ABV0KQA5_9CYAN</name>
<organism evidence="5 6">
    <name type="scientific">Stenomitos frigidus AS-A4</name>
    <dbReference type="NCBI Taxonomy" id="2933935"/>
    <lineage>
        <taxon>Bacteria</taxon>
        <taxon>Bacillati</taxon>
        <taxon>Cyanobacteriota</taxon>
        <taxon>Cyanophyceae</taxon>
        <taxon>Leptolyngbyales</taxon>
        <taxon>Leptolyngbyaceae</taxon>
        <taxon>Stenomitos</taxon>
    </lineage>
</organism>
<dbReference type="EMBL" id="JAMPLM010000034">
    <property type="protein sequence ID" value="MEP1061432.1"/>
    <property type="molecule type" value="Genomic_DNA"/>
</dbReference>
<evidence type="ECO:0000259" key="4">
    <source>
        <dbReference type="PROSITE" id="PS01124"/>
    </source>
</evidence>
<dbReference type="InterPro" id="IPR009057">
    <property type="entry name" value="Homeodomain-like_sf"/>
</dbReference>
<comment type="caution">
    <text evidence="5">The sequence shown here is derived from an EMBL/GenBank/DDBJ whole genome shotgun (WGS) entry which is preliminary data.</text>
</comment>
<dbReference type="PANTHER" id="PTHR46796">
    <property type="entry name" value="HTH-TYPE TRANSCRIPTIONAL ACTIVATOR RHAS-RELATED"/>
    <property type="match status" value="1"/>
</dbReference>
<dbReference type="InterPro" id="IPR018062">
    <property type="entry name" value="HTH_AraC-typ_CS"/>
</dbReference>
<evidence type="ECO:0000313" key="6">
    <source>
        <dbReference type="Proteomes" id="UP001476950"/>
    </source>
</evidence>
<reference evidence="5 6" key="1">
    <citation type="submission" date="2022-04" db="EMBL/GenBank/DDBJ databases">
        <title>Positive selection, recombination, and allopatry shape intraspecific diversity of widespread and dominant cyanobacteria.</title>
        <authorList>
            <person name="Wei J."/>
            <person name="Shu W."/>
            <person name="Hu C."/>
        </authorList>
    </citation>
    <scope>NUCLEOTIDE SEQUENCE [LARGE SCALE GENOMIC DNA]</scope>
    <source>
        <strain evidence="5 6">AS-A4</strain>
    </source>
</reference>
<sequence length="280" mass="31683">MTDQPALLLRKEWKDITVEYGLMEAVGDFDFTMPKHAISVAFIPHDRVTWSVDGLKQTTPLPAGSAFLYGDREFIWHQRTKPSEYVTIYLEPEFLCRTAIENELSAETRLAHRVIFPDSIIVQVAHLFKSELLSEGLAGILFAESLKNLLAVHLLRQYCEQAPAKKLVIPAGALDVVKLKQIQDYIEENLADEIVIEDLAALIPMSQFHFARAFKAASGDSPHKYLTQRRLERAKVLLTVTKLPVAEIAYRVGFSNQSHFTAHFRKVTGVTPKNYRSQCS</sequence>
<dbReference type="Pfam" id="PF12833">
    <property type="entry name" value="HTH_18"/>
    <property type="match status" value="1"/>
</dbReference>
<proteinExistence type="predicted"/>
<dbReference type="InterPro" id="IPR020449">
    <property type="entry name" value="Tscrpt_reg_AraC-type_HTH"/>
</dbReference>
<keyword evidence="2" id="KW-0238">DNA-binding</keyword>
<protein>
    <submittedName>
        <fullName evidence="5">AraC family transcriptional regulator</fullName>
    </submittedName>
</protein>
<evidence type="ECO:0000256" key="2">
    <source>
        <dbReference type="ARBA" id="ARBA00023125"/>
    </source>
</evidence>
<dbReference type="InterPro" id="IPR050204">
    <property type="entry name" value="AraC_XylS_family_regulators"/>
</dbReference>
<keyword evidence="1" id="KW-0805">Transcription regulation</keyword>
<dbReference type="PANTHER" id="PTHR46796:SF6">
    <property type="entry name" value="ARAC SUBFAMILY"/>
    <property type="match status" value="1"/>
</dbReference>
<keyword evidence="3" id="KW-0804">Transcription</keyword>
<dbReference type="SUPFAM" id="SSF46689">
    <property type="entry name" value="Homeodomain-like"/>
    <property type="match status" value="2"/>
</dbReference>
<accession>A0ABV0KQA5</accession>